<dbReference type="Pfam" id="PF00940">
    <property type="entry name" value="RNA_pol"/>
    <property type="match status" value="1"/>
</dbReference>
<accession>A0A8S9LAT8</accession>
<dbReference type="EC" id="2.7.7.6" evidence="2"/>
<evidence type="ECO:0000256" key="9">
    <source>
        <dbReference type="SAM" id="MobiDB-lite"/>
    </source>
</evidence>
<dbReference type="PROSITE" id="PS00900">
    <property type="entry name" value="RNA_POL_PHAGE_1"/>
    <property type="match status" value="1"/>
</dbReference>
<dbReference type="SUPFAM" id="SSF56672">
    <property type="entry name" value="DNA/RNA polymerases"/>
    <property type="match status" value="1"/>
</dbReference>
<protein>
    <recommendedName>
        <fullName evidence="2">DNA-directed RNA polymerase</fullName>
        <ecNumber evidence="2">2.7.7.6</ecNumber>
    </recommendedName>
</protein>
<dbReference type="AlphaFoldDB" id="A0A8S9LAT8"/>
<keyword evidence="6" id="KW-0809">Transit peptide</keyword>
<evidence type="ECO:0000256" key="6">
    <source>
        <dbReference type="ARBA" id="ARBA00022946"/>
    </source>
</evidence>
<dbReference type="InterPro" id="IPR037159">
    <property type="entry name" value="RNA_POL_N_sf"/>
</dbReference>
<dbReference type="EMBL" id="QGKY02000094">
    <property type="protein sequence ID" value="KAF2602643.1"/>
    <property type="molecule type" value="Genomic_DNA"/>
</dbReference>
<dbReference type="Gene3D" id="1.10.150.20">
    <property type="entry name" value="5' to 3' exonuclease, C-terminal subdomain"/>
    <property type="match status" value="1"/>
</dbReference>
<organism evidence="11">
    <name type="scientific">Brassica cretica</name>
    <name type="common">Mustard</name>
    <dbReference type="NCBI Taxonomy" id="69181"/>
    <lineage>
        <taxon>Eukaryota</taxon>
        <taxon>Viridiplantae</taxon>
        <taxon>Streptophyta</taxon>
        <taxon>Embryophyta</taxon>
        <taxon>Tracheophyta</taxon>
        <taxon>Spermatophyta</taxon>
        <taxon>Magnoliopsida</taxon>
        <taxon>eudicotyledons</taxon>
        <taxon>Gunneridae</taxon>
        <taxon>Pentapetalae</taxon>
        <taxon>rosids</taxon>
        <taxon>malvids</taxon>
        <taxon>Brassicales</taxon>
        <taxon>Brassicaceae</taxon>
        <taxon>Brassiceae</taxon>
        <taxon>Brassica</taxon>
    </lineage>
</organism>
<evidence type="ECO:0000313" key="11">
    <source>
        <dbReference type="EMBL" id="KAF2602643.1"/>
    </source>
</evidence>
<evidence type="ECO:0000256" key="5">
    <source>
        <dbReference type="ARBA" id="ARBA00022695"/>
    </source>
</evidence>
<dbReference type="InterPro" id="IPR043502">
    <property type="entry name" value="DNA/RNA_pol_sf"/>
</dbReference>
<dbReference type="GO" id="GO:0034245">
    <property type="term" value="C:mitochondrial DNA-directed RNA polymerase complex"/>
    <property type="evidence" value="ECO:0007669"/>
    <property type="project" value="TreeGrafter"/>
</dbReference>
<dbReference type="InterPro" id="IPR029262">
    <property type="entry name" value="RPOL_N"/>
</dbReference>
<evidence type="ECO:0000256" key="7">
    <source>
        <dbReference type="ARBA" id="ARBA00023163"/>
    </source>
</evidence>
<feature type="region of interest" description="Disordered" evidence="9">
    <location>
        <begin position="731"/>
        <end position="780"/>
    </location>
</feature>
<keyword evidence="5" id="KW-0548">Nucleotidyltransferase</keyword>
<dbReference type="PANTHER" id="PTHR10102">
    <property type="entry name" value="DNA-DIRECTED RNA POLYMERASE, MITOCHONDRIAL"/>
    <property type="match status" value="1"/>
</dbReference>
<dbReference type="FunFam" id="1.10.287.280:FF:000001">
    <property type="entry name" value="DNA-directed RNA polymerase"/>
    <property type="match status" value="1"/>
</dbReference>
<evidence type="ECO:0000256" key="1">
    <source>
        <dbReference type="ARBA" id="ARBA00009493"/>
    </source>
</evidence>
<dbReference type="PANTHER" id="PTHR10102:SF22">
    <property type="entry name" value="DNA-DIRECTED RNA POLYMERASE"/>
    <property type="match status" value="1"/>
</dbReference>
<dbReference type="GO" id="GO:0003677">
    <property type="term" value="F:DNA binding"/>
    <property type="evidence" value="ECO:0007669"/>
    <property type="project" value="InterPro"/>
</dbReference>
<dbReference type="FunFam" id="1.10.287.260:FF:000001">
    <property type="entry name" value="DNA-directed RNA polymerase"/>
    <property type="match status" value="1"/>
</dbReference>
<dbReference type="InterPro" id="IPR024075">
    <property type="entry name" value="DNA-dir_RNA_pol_helix_hairp_sf"/>
</dbReference>
<dbReference type="Gene3D" id="1.10.1320.10">
    <property type="entry name" value="DNA-directed RNA polymerase, N-terminal domain"/>
    <property type="match status" value="2"/>
</dbReference>
<sequence>MAPSPAAASPSLSLHQTPHFHHQTSLITWLKPPPPPPSSALFRRKTLPISAASSSSSTSLSITDKPTSHFHGNLIDTFESHDPTTKGATLIEESDERNELSARRRLFTQDPPWISALFLKGLTRTVDQTLKLEKKDIDKRKFDSLRRRQVKEETEAWERMVDEYRELEKEMCEKSLAPNLPYVKHMFLGWFQPLKDVIEREQRLQKNKSKKVRAAYAPHIELLPADKMAVIVMHKMMGLVMSGHEDGCIQVVQAAVSIGIAIEHEVRIHNFLKRTRKNNAGDSQEELKDKQLLRKRVNSLIRRKRIIDALKVVKSDGIKPWGRATQAKAKHMLIPYVPMLVPPKRWKGYDKGGYLFLPSYIMRTHGSKKQQDALKDISSKTAHRVFEALDTLGNTKWRVNRKILDVVERLWADGGNIAGLVNREDVPIPEKPLSEDPEEIQLWKWSVRKAKKINRERHSLRCDVELKLSVARKMKDEEGFYYPHNLDFRGRAYPMHPHLNHLSSDLCRGTLEFAEGRPLGKSGLYWLKIHLANLYAGGVEKLSHDGRLAFVENHLDDIIESAENAVHGKRWWLKAEDPFQCLAACIILAQALKSPSPYSVISNLPIHQDGSCNGLQHYAALGRDSFEAAAVNLVAGEKPADVYSEISLRVHEIMKKDSSKDPESNPTAALAKILINQVMRLGLGLGGEYDPFFLDRCSSLVAVLSQINARFVEACAWPRAWLAVRPEKRRFTTAEKGKQKESEQLPADTPAVERNTEPAVGTSSPGPEQPAEAVRPIPEVVPPREYIPKVPYPVPAKATRKDREEMKCRKMLEDLNV</sequence>
<gene>
    <name evidence="11" type="ORF">F2Q70_00027801</name>
</gene>
<keyword evidence="3" id="KW-0240">DNA-directed RNA polymerase</keyword>
<dbReference type="Gene3D" id="1.10.287.260">
    <property type="match status" value="1"/>
</dbReference>
<comment type="catalytic activity">
    <reaction evidence="8">
        <text>RNA(n) + a ribonucleoside 5'-triphosphate = RNA(n+1) + diphosphate</text>
        <dbReference type="Rhea" id="RHEA:21248"/>
        <dbReference type="Rhea" id="RHEA-COMP:14527"/>
        <dbReference type="Rhea" id="RHEA-COMP:17342"/>
        <dbReference type="ChEBI" id="CHEBI:33019"/>
        <dbReference type="ChEBI" id="CHEBI:61557"/>
        <dbReference type="ChEBI" id="CHEBI:140395"/>
        <dbReference type="EC" id="2.7.7.6"/>
    </reaction>
</comment>
<proteinExistence type="inferred from homology"/>
<comment type="similarity">
    <text evidence="1">Belongs to the phage and mitochondrial RNA polymerase family.</text>
</comment>
<dbReference type="InterPro" id="IPR046950">
    <property type="entry name" value="DNA-dir_Rpol_C_phage-type"/>
</dbReference>
<dbReference type="SMART" id="SM01311">
    <property type="entry name" value="RPOL_N"/>
    <property type="match status" value="1"/>
</dbReference>
<evidence type="ECO:0000256" key="3">
    <source>
        <dbReference type="ARBA" id="ARBA00022478"/>
    </source>
</evidence>
<reference evidence="11" key="1">
    <citation type="submission" date="2019-12" db="EMBL/GenBank/DDBJ databases">
        <title>Genome sequencing and annotation of Brassica cretica.</title>
        <authorList>
            <person name="Studholme D.J."/>
            <person name="Sarris P.F."/>
        </authorList>
    </citation>
    <scope>NUCLEOTIDE SEQUENCE</scope>
    <source>
        <strain evidence="11">PFS-102/07</strain>
        <tissue evidence="11">Leaf</tissue>
    </source>
</reference>
<evidence type="ECO:0000256" key="2">
    <source>
        <dbReference type="ARBA" id="ARBA00012418"/>
    </source>
</evidence>
<evidence type="ECO:0000256" key="4">
    <source>
        <dbReference type="ARBA" id="ARBA00022679"/>
    </source>
</evidence>
<dbReference type="GO" id="GO:0006390">
    <property type="term" value="P:mitochondrial transcription"/>
    <property type="evidence" value="ECO:0007669"/>
    <property type="project" value="TreeGrafter"/>
</dbReference>
<comment type="caution">
    <text evidence="11">The sequence shown here is derived from an EMBL/GenBank/DDBJ whole genome shotgun (WGS) entry which is preliminary data.</text>
</comment>
<evidence type="ECO:0000259" key="10">
    <source>
        <dbReference type="SMART" id="SM01311"/>
    </source>
</evidence>
<dbReference type="GO" id="GO:0003899">
    <property type="term" value="F:DNA-directed RNA polymerase activity"/>
    <property type="evidence" value="ECO:0007669"/>
    <property type="project" value="UniProtKB-EC"/>
</dbReference>
<keyword evidence="4" id="KW-0808">Transferase</keyword>
<dbReference type="Pfam" id="PF14700">
    <property type="entry name" value="RPOL_N"/>
    <property type="match status" value="2"/>
</dbReference>
<dbReference type="Gene3D" id="1.10.287.280">
    <property type="match status" value="1"/>
</dbReference>
<dbReference type="InterPro" id="IPR002092">
    <property type="entry name" value="DNA-dir_Rpol_phage-type"/>
</dbReference>
<name>A0A8S9LAT8_BRACR</name>
<feature type="domain" description="DNA-directed RNA polymerase N-terminal" evidence="10">
    <location>
        <begin position="147"/>
        <end position="394"/>
    </location>
</feature>
<evidence type="ECO:0000256" key="8">
    <source>
        <dbReference type="ARBA" id="ARBA00048552"/>
    </source>
</evidence>
<feature type="compositionally biased region" description="Basic and acidic residues" evidence="9">
    <location>
        <begin position="731"/>
        <end position="743"/>
    </location>
</feature>
<keyword evidence="7" id="KW-0804">Transcription</keyword>